<reference evidence="2" key="1">
    <citation type="submission" date="2016-05" db="EMBL/GenBank/DDBJ databases">
        <authorList>
            <person name="Behera P."/>
            <person name="Vaishampayan P."/>
            <person name="Singh N."/>
            <person name="Raina V."/>
            <person name="Suar M."/>
            <person name="Pattnaik A."/>
            <person name="Rastogi G."/>
        </authorList>
    </citation>
    <scope>NUCLEOTIDE SEQUENCE [LARGE SCALE GENOMIC DNA]</scope>
    <source>
        <strain evidence="2">MP23</strain>
    </source>
</reference>
<protein>
    <submittedName>
        <fullName evidence="1">Uncharacterized protein</fullName>
    </submittedName>
</protein>
<sequence>MVISDAPLILLGVYPFSNSSRFTWQHKQQAQFLNKPLFLKPFSSKRATTDSHQPYTLPRISLCLRFGVAAGATTAI</sequence>
<evidence type="ECO:0000313" key="1">
    <source>
        <dbReference type="EMBL" id="OAT77402.1"/>
    </source>
</evidence>
<comment type="caution">
    <text evidence="1">The sequence shown here is derived from an EMBL/GenBank/DDBJ whole genome shotgun (WGS) entry which is preliminary data.</text>
</comment>
<accession>A0A1B7L4Y4</accession>
<dbReference type="EMBL" id="LYRP01000009">
    <property type="protein sequence ID" value="OAT77402.1"/>
    <property type="molecule type" value="Genomic_DNA"/>
</dbReference>
<gene>
    <name evidence="1" type="ORF">A9B99_21925</name>
</gene>
<evidence type="ECO:0000313" key="2">
    <source>
        <dbReference type="Proteomes" id="UP000078225"/>
    </source>
</evidence>
<keyword evidence="2" id="KW-1185">Reference proteome</keyword>
<dbReference type="Proteomes" id="UP000078225">
    <property type="component" value="Unassembled WGS sequence"/>
</dbReference>
<proteinExistence type="predicted"/>
<organism evidence="1 2">
    <name type="scientific">Mangrovibacter phragmitis</name>
    <dbReference type="NCBI Taxonomy" id="1691903"/>
    <lineage>
        <taxon>Bacteria</taxon>
        <taxon>Pseudomonadati</taxon>
        <taxon>Pseudomonadota</taxon>
        <taxon>Gammaproteobacteria</taxon>
        <taxon>Enterobacterales</taxon>
        <taxon>Enterobacteriaceae</taxon>
        <taxon>Mangrovibacter</taxon>
    </lineage>
</organism>
<dbReference type="STRING" id="1691903.A9B99_21925"/>
<name>A0A1B7L4Y4_9ENTR</name>
<dbReference type="AlphaFoldDB" id="A0A1B7L4Y4"/>